<sequence>MANGTIMIGRLDFTVKVGFQQSEMPAVSAGQQVHIQTTAHHHQSRQFEALSVTASGVGIVSLRRASELKHSEA</sequence>
<keyword evidence="2" id="KW-1185">Reference proteome</keyword>
<evidence type="ECO:0000313" key="1">
    <source>
        <dbReference type="EMBL" id="OKP09988.1"/>
    </source>
</evidence>
<organism evidence="1 2">
    <name type="scientific">Penicillium subrubescens</name>
    <dbReference type="NCBI Taxonomy" id="1316194"/>
    <lineage>
        <taxon>Eukaryota</taxon>
        <taxon>Fungi</taxon>
        <taxon>Dikarya</taxon>
        <taxon>Ascomycota</taxon>
        <taxon>Pezizomycotina</taxon>
        <taxon>Eurotiomycetes</taxon>
        <taxon>Eurotiomycetidae</taxon>
        <taxon>Eurotiales</taxon>
        <taxon>Aspergillaceae</taxon>
        <taxon>Penicillium</taxon>
    </lineage>
</organism>
<comment type="caution">
    <text evidence="1">The sequence shown here is derived from an EMBL/GenBank/DDBJ whole genome shotgun (WGS) entry which is preliminary data.</text>
</comment>
<dbReference type="Proteomes" id="UP000186955">
    <property type="component" value="Unassembled WGS sequence"/>
</dbReference>
<dbReference type="EMBL" id="MNBE01000419">
    <property type="protein sequence ID" value="OKP09988.1"/>
    <property type="molecule type" value="Genomic_DNA"/>
</dbReference>
<reference evidence="1 2" key="1">
    <citation type="submission" date="2016-10" db="EMBL/GenBank/DDBJ databases">
        <title>Genome sequence of the ascomycete fungus Penicillium subrubescens.</title>
        <authorList>
            <person name="De Vries R.P."/>
            <person name="Peng M."/>
            <person name="Dilokpimol A."/>
            <person name="Hilden K."/>
            <person name="Makela M.R."/>
            <person name="Grigoriev I."/>
            <person name="Riley R."/>
            <person name="Granchi Z."/>
        </authorList>
    </citation>
    <scope>NUCLEOTIDE SEQUENCE [LARGE SCALE GENOMIC DNA]</scope>
    <source>
        <strain evidence="1 2">CBS 132785</strain>
    </source>
</reference>
<protein>
    <submittedName>
        <fullName evidence="1">Uncharacterized protein</fullName>
    </submittedName>
</protein>
<proteinExistence type="predicted"/>
<name>A0A1Q5UBX6_9EURO</name>
<gene>
    <name evidence="1" type="ORF">PENSUB_4610</name>
</gene>
<evidence type="ECO:0000313" key="2">
    <source>
        <dbReference type="Proteomes" id="UP000186955"/>
    </source>
</evidence>
<accession>A0A1Q5UBX6</accession>
<dbReference type="AlphaFoldDB" id="A0A1Q5UBX6"/>